<keyword evidence="7" id="KW-1185">Reference proteome</keyword>
<evidence type="ECO:0000259" key="5">
    <source>
        <dbReference type="PROSITE" id="PS51501"/>
    </source>
</evidence>
<organism evidence="6 7">
    <name type="scientific">Elsinoe ampelina</name>
    <dbReference type="NCBI Taxonomy" id="302913"/>
    <lineage>
        <taxon>Eukaryota</taxon>
        <taxon>Fungi</taxon>
        <taxon>Dikarya</taxon>
        <taxon>Ascomycota</taxon>
        <taxon>Pezizomycotina</taxon>
        <taxon>Dothideomycetes</taxon>
        <taxon>Dothideomycetidae</taxon>
        <taxon>Myriangiales</taxon>
        <taxon>Elsinoaceae</taxon>
        <taxon>Elsinoe</taxon>
    </lineage>
</organism>
<dbReference type="Proteomes" id="UP000799538">
    <property type="component" value="Unassembled WGS sequence"/>
</dbReference>
<dbReference type="AlphaFoldDB" id="A0A6A6GQT2"/>
<evidence type="ECO:0000256" key="1">
    <source>
        <dbReference type="ARBA" id="ARBA00022723"/>
    </source>
</evidence>
<keyword evidence="3" id="KW-0862">Zinc</keyword>
<dbReference type="GO" id="GO:0006457">
    <property type="term" value="P:protein folding"/>
    <property type="evidence" value="ECO:0007669"/>
    <property type="project" value="TreeGrafter"/>
</dbReference>
<sequence>MTFTCRKCLNRSSHRISKQAYHHGTTLITCPGCKNRHLISDHLKIFSDKSITLEDLLKEKGQFLKRGSLSAEGDVEFWDDGTETKRT</sequence>
<dbReference type="Pfam" id="PF05180">
    <property type="entry name" value="zf-DNL"/>
    <property type="match status" value="1"/>
</dbReference>
<proteinExistence type="predicted"/>
<gene>
    <name evidence="6" type="ORF">BDZ85DRAFT_188995</name>
</gene>
<keyword evidence="1" id="KW-0479">Metal-binding</keyword>
<dbReference type="EMBL" id="ML992501">
    <property type="protein sequence ID" value="KAF2227860.1"/>
    <property type="molecule type" value="Genomic_DNA"/>
</dbReference>
<dbReference type="PANTHER" id="PTHR20922">
    <property type="entry name" value="DNL-TYPE ZINC FINGER PROTEIN"/>
    <property type="match status" value="1"/>
</dbReference>
<feature type="domain" description="DNL-type" evidence="5">
    <location>
        <begin position="1"/>
        <end position="87"/>
    </location>
</feature>
<dbReference type="GO" id="GO:0050821">
    <property type="term" value="P:protein stabilization"/>
    <property type="evidence" value="ECO:0007669"/>
    <property type="project" value="TreeGrafter"/>
</dbReference>
<dbReference type="PANTHER" id="PTHR20922:SF13">
    <property type="entry name" value="DNL-TYPE ZINC FINGER PROTEIN"/>
    <property type="match status" value="1"/>
</dbReference>
<evidence type="ECO:0000313" key="6">
    <source>
        <dbReference type="EMBL" id="KAF2227860.1"/>
    </source>
</evidence>
<evidence type="ECO:0000256" key="3">
    <source>
        <dbReference type="ARBA" id="ARBA00022833"/>
    </source>
</evidence>
<dbReference type="OrthoDB" id="512667at2759"/>
<dbReference type="GO" id="GO:0005739">
    <property type="term" value="C:mitochondrion"/>
    <property type="evidence" value="ECO:0007669"/>
    <property type="project" value="TreeGrafter"/>
</dbReference>
<dbReference type="PROSITE" id="PS51501">
    <property type="entry name" value="ZF_DNL"/>
    <property type="match status" value="1"/>
</dbReference>
<evidence type="ECO:0000256" key="2">
    <source>
        <dbReference type="ARBA" id="ARBA00022771"/>
    </source>
</evidence>
<dbReference type="GO" id="GO:0030150">
    <property type="term" value="P:protein import into mitochondrial matrix"/>
    <property type="evidence" value="ECO:0007669"/>
    <property type="project" value="TreeGrafter"/>
</dbReference>
<dbReference type="InterPro" id="IPR007853">
    <property type="entry name" value="Znf_DNL-typ"/>
</dbReference>
<protein>
    <submittedName>
        <fullName evidence="6">DNL zinc finger-domain-containing protein</fullName>
    </submittedName>
</protein>
<dbReference type="InterPro" id="IPR024158">
    <property type="entry name" value="Mt_import_TIM15"/>
</dbReference>
<dbReference type="GO" id="GO:0008270">
    <property type="term" value="F:zinc ion binding"/>
    <property type="evidence" value="ECO:0007669"/>
    <property type="project" value="UniProtKB-KW"/>
</dbReference>
<evidence type="ECO:0000256" key="4">
    <source>
        <dbReference type="PROSITE-ProRule" id="PRU00834"/>
    </source>
</evidence>
<reference evidence="7" key="1">
    <citation type="journal article" date="2020" name="Stud. Mycol.">
        <title>101 Dothideomycetes genomes: A test case for predicting lifestyles and emergence of pathogens.</title>
        <authorList>
            <person name="Haridas S."/>
            <person name="Albert R."/>
            <person name="Binder M."/>
            <person name="Bloem J."/>
            <person name="LaButti K."/>
            <person name="Salamov A."/>
            <person name="Andreopoulos B."/>
            <person name="Baker S."/>
            <person name="Barry K."/>
            <person name="Bills G."/>
            <person name="Bluhm B."/>
            <person name="Cannon C."/>
            <person name="Castanera R."/>
            <person name="Culley D."/>
            <person name="Daum C."/>
            <person name="Ezra D."/>
            <person name="Gonzalez J."/>
            <person name="Henrissat B."/>
            <person name="Kuo A."/>
            <person name="Liang C."/>
            <person name="Lipzen A."/>
            <person name="Lutzoni F."/>
            <person name="Magnuson J."/>
            <person name="Mondo S."/>
            <person name="Nolan M."/>
            <person name="Ohm R."/>
            <person name="Pangilinan J."/>
            <person name="Park H.-J."/>
            <person name="Ramirez L."/>
            <person name="Alfaro M."/>
            <person name="Sun H."/>
            <person name="Tritt A."/>
            <person name="Yoshinaga Y."/>
            <person name="Zwiers L.-H."/>
            <person name="Turgeon B."/>
            <person name="Goodwin S."/>
            <person name="Spatafora J."/>
            <person name="Crous P."/>
            <person name="Grigoriev I."/>
        </authorList>
    </citation>
    <scope>NUCLEOTIDE SEQUENCE [LARGE SCALE GENOMIC DNA]</scope>
    <source>
        <strain evidence="7">CECT 20119</strain>
    </source>
</reference>
<name>A0A6A6GQT2_9PEZI</name>
<accession>A0A6A6GQT2</accession>
<dbReference type="GO" id="GO:0051087">
    <property type="term" value="F:protein-folding chaperone binding"/>
    <property type="evidence" value="ECO:0007669"/>
    <property type="project" value="TreeGrafter"/>
</dbReference>
<evidence type="ECO:0000313" key="7">
    <source>
        <dbReference type="Proteomes" id="UP000799538"/>
    </source>
</evidence>
<keyword evidence="2 4" id="KW-0863">Zinc-finger</keyword>